<dbReference type="InterPro" id="IPR043128">
    <property type="entry name" value="Rev_trsase/Diguanyl_cyclase"/>
</dbReference>
<dbReference type="InterPro" id="IPR035965">
    <property type="entry name" value="PAS-like_dom_sf"/>
</dbReference>
<dbReference type="NCBIfam" id="TIGR00254">
    <property type="entry name" value="GGDEF"/>
    <property type="match status" value="1"/>
</dbReference>
<dbReference type="PANTHER" id="PTHR44757">
    <property type="entry name" value="DIGUANYLATE CYCLASE DGCP"/>
    <property type="match status" value="1"/>
</dbReference>
<dbReference type="NCBIfam" id="TIGR00229">
    <property type="entry name" value="sensory_box"/>
    <property type="match status" value="2"/>
</dbReference>
<dbReference type="PROSITE" id="PS50112">
    <property type="entry name" value="PAS"/>
    <property type="match status" value="1"/>
</dbReference>
<dbReference type="InterPro" id="IPR013655">
    <property type="entry name" value="PAS_fold_3"/>
</dbReference>
<dbReference type="InterPro" id="IPR052155">
    <property type="entry name" value="Biofilm_reg_signaling"/>
</dbReference>
<organism evidence="4 5">
    <name type="scientific">Candidatus Dechloromonas phosphorivorans</name>
    <dbReference type="NCBI Taxonomy" id="2899244"/>
    <lineage>
        <taxon>Bacteria</taxon>
        <taxon>Pseudomonadati</taxon>
        <taxon>Pseudomonadota</taxon>
        <taxon>Betaproteobacteria</taxon>
        <taxon>Rhodocyclales</taxon>
        <taxon>Azonexaceae</taxon>
        <taxon>Dechloromonas</taxon>
    </lineage>
</organism>
<dbReference type="Pfam" id="PF00990">
    <property type="entry name" value="GGDEF"/>
    <property type="match status" value="1"/>
</dbReference>
<name>A0A935K889_9RHOO</name>
<evidence type="ECO:0000259" key="1">
    <source>
        <dbReference type="PROSITE" id="PS50112"/>
    </source>
</evidence>
<dbReference type="InterPro" id="IPR000014">
    <property type="entry name" value="PAS"/>
</dbReference>
<dbReference type="CDD" id="cd00130">
    <property type="entry name" value="PAS"/>
    <property type="match status" value="2"/>
</dbReference>
<dbReference type="InterPro" id="IPR001610">
    <property type="entry name" value="PAC"/>
</dbReference>
<evidence type="ECO:0000313" key="4">
    <source>
        <dbReference type="EMBL" id="MBK7414465.1"/>
    </source>
</evidence>
<proteinExistence type="predicted"/>
<dbReference type="PROSITE" id="PS50113">
    <property type="entry name" value="PAC"/>
    <property type="match status" value="1"/>
</dbReference>
<evidence type="ECO:0000259" key="3">
    <source>
        <dbReference type="PROSITE" id="PS50887"/>
    </source>
</evidence>
<feature type="domain" description="PAS" evidence="1">
    <location>
        <begin position="62"/>
        <end position="132"/>
    </location>
</feature>
<dbReference type="SMART" id="SM00091">
    <property type="entry name" value="PAS"/>
    <property type="match status" value="2"/>
</dbReference>
<dbReference type="PANTHER" id="PTHR44757:SF2">
    <property type="entry name" value="BIOFILM ARCHITECTURE MAINTENANCE PROTEIN MBAA"/>
    <property type="match status" value="1"/>
</dbReference>
<dbReference type="FunFam" id="3.30.70.270:FF:000001">
    <property type="entry name" value="Diguanylate cyclase domain protein"/>
    <property type="match status" value="1"/>
</dbReference>
<dbReference type="Gene3D" id="3.30.70.270">
    <property type="match status" value="1"/>
</dbReference>
<dbReference type="SMART" id="SM00267">
    <property type="entry name" value="GGDEF"/>
    <property type="match status" value="1"/>
</dbReference>
<feature type="domain" description="GGDEF" evidence="3">
    <location>
        <begin position="342"/>
        <end position="489"/>
    </location>
</feature>
<dbReference type="SUPFAM" id="SSF55785">
    <property type="entry name" value="PYP-like sensor domain (PAS domain)"/>
    <property type="match status" value="2"/>
</dbReference>
<dbReference type="SUPFAM" id="SSF55073">
    <property type="entry name" value="Nucleotide cyclase"/>
    <property type="match status" value="1"/>
</dbReference>
<dbReference type="InterPro" id="IPR000700">
    <property type="entry name" value="PAS-assoc_C"/>
</dbReference>
<gene>
    <name evidence="4" type="ORF">IPJ38_04470</name>
</gene>
<dbReference type="GO" id="GO:0003824">
    <property type="term" value="F:catalytic activity"/>
    <property type="evidence" value="ECO:0007669"/>
    <property type="project" value="UniProtKB-ARBA"/>
</dbReference>
<dbReference type="AlphaFoldDB" id="A0A935K889"/>
<dbReference type="PROSITE" id="PS50887">
    <property type="entry name" value="GGDEF"/>
    <property type="match status" value="1"/>
</dbReference>
<dbReference type="Pfam" id="PF08447">
    <property type="entry name" value="PAS_3"/>
    <property type="match status" value="1"/>
</dbReference>
<comment type="caution">
    <text evidence="4">The sequence shown here is derived from an EMBL/GenBank/DDBJ whole genome shotgun (WGS) entry which is preliminary data.</text>
</comment>
<feature type="domain" description="PAC" evidence="2">
    <location>
        <begin position="258"/>
        <end position="310"/>
    </location>
</feature>
<dbReference type="Gene3D" id="3.30.450.20">
    <property type="entry name" value="PAS domain"/>
    <property type="match status" value="2"/>
</dbReference>
<dbReference type="CDD" id="cd01949">
    <property type="entry name" value="GGDEF"/>
    <property type="match status" value="1"/>
</dbReference>
<dbReference type="EMBL" id="JADJMS010000009">
    <property type="protein sequence ID" value="MBK7414465.1"/>
    <property type="molecule type" value="Genomic_DNA"/>
</dbReference>
<dbReference type="InterPro" id="IPR000160">
    <property type="entry name" value="GGDEF_dom"/>
</dbReference>
<dbReference type="Proteomes" id="UP000739411">
    <property type="component" value="Unassembled WGS sequence"/>
</dbReference>
<accession>A0A935K889</accession>
<dbReference type="InterPro" id="IPR029787">
    <property type="entry name" value="Nucleotide_cyclase"/>
</dbReference>
<evidence type="ECO:0000313" key="5">
    <source>
        <dbReference type="Proteomes" id="UP000739411"/>
    </source>
</evidence>
<protein>
    <submittedName>
        <fullName evidence="4">Diguanylate cyclase</fullName>
    </submittedName>
</protein>
<dbReference type="Pfam" id="PF13426">
    <property type="entry name" value="PAS_9"/>
    <property type="match status" value="1"/>
</dbReference>
<evidence type="ECO:0000259" key="2">
    <source>
        <dbReference type="PROSITE" id="PS50113"/>
    </source>
</evidence>
<sequence>MPARSMEPGKLRRAAEARLAINKAIESSQDQVRLVHELQVHQIELEMQNEALHQAHAALEASHDRYLDLYELSPVGFLTLTPEEQIIEINLTGAMLFGLVHSQLIECRLSTLLHPDDIERWEQFFQTMIKYGGNQNAEFRLAGDAASSKHVRLDCQLVRRETDQIVLHVAMTDISATKQAENRLHEQDQLFRLIAERLDGYIAVLDTEGRRVYNSPSYHGLLGSRDIAGTDSFMEVHPDDREQVTQAFHQTVASGIGQHLEYRFLVPDGSIRTMESRGGVARDSEGAIKYVVVVSHDITQRKMNEQKIHHLAFYDALTQLPNRLTLNDRLQQAMSASKRSGQYGALMFLDLDHFKPLNDTHGHRMGDQLLIQAGQRITACVREIDTVARFGGDEFVVVLGELDVDLAKSVTDTEIIAEKIRAAIAEPYQLTNASNANTSSIITHHCTASIGVILFMNHDQSEEEVLKLADIAMYRAKAAGRDTIYFYGAAEQMPE</sequence>
<dbReference type="SMART" id="SM00086">
    <property type="entry name" value="PAC"/>
    <property type="match status" value="2"/>
</dbReference>
<reference evidence="4 5" key="1">
    <citation type="submission" date="2020-10" db="EMBL/GenBank/DDBJ databases">
        <title>Connecting structure to function with the recovery of over 1000 high-quality activated sludge metagenome-assembled genomes encoding full-length rRNA genes using long-read sequencing.</title>
        <authorList>
            <person name="Singleton C.M."/>
            <person name="Petriglieri F."/>
            <person name="Kristensen J.M."/>
            <person name="Kirkegaard R.H."/>
            <person name="Michaelsen T.Y."/>
            <person name="Andersen M.H."/>
            <person name="Karst S.M."/>
            <person name="Dueholm M.S."/>
            <person name="Nielsen P.H."/>
            <person name="Albertsen M."/>
        </authorList>
    </citation>
    <scope>NUCLEOTIDE SEQUENCE [LARGE SCALE GENOMIC DNA]</scope>
    <source>
        <strain evidence="4">EsbW_18-Q3-R4-48_BATAC.463</strain>
    </source>
</reference>